<dbReference type="VEuPathDB" id="CryptoDB:Cvel_28470"/>
<feature type="compositionally biased region" description="Basic and acidic residues" evidence="1">
    <location>
        <begin position="730"/>
        <end position="743"/>
    </location>
</feature>
<feature type="region of interest" description="Disordered" evidence="1">
    <location>
        <begin position="1027"/>
        <end position="1082"/>
    </location>
</feature>
<reference evidence="2" key="1">
    <citation type="submission" date="2014-11" db="EMBL/GenBank/DDBJ databases">
        <authorList>
            <person name="Otto D Thomas"/>
            <person name="Naeem Raeece"/>
        </authorList>
    </citation>
    <scope>NUCLEOTIDE SEQUENCE</scope>
</reference>
<feature type="compositionally biased region" description="Pro residues" evidence="1">
    <location>
        <begin position="428"/>
        <end position="444"/>
    </location>
</feature>
<gene>
    <name evidence="2" type="ORF">Cvel_28470</name>
</gene>
<feature type="compositionally biased region" description="Basic and acidic residues" evidence="1">
    <location>
        <begin position="587"/>
        <end position="605"/>
    </location>
</feature>
<evidence type="ECO:0000256" key="1">
    <source>
        <dbReference type="SAM" id="MobiDB-lite"/>
    </source>
</evidence>
<dbReference type="EMBL" id="CDMZ01002971">
    <property type="protein sequence ID" value="CEM44612.1"/>
    <property type="molecule type" value="Genomic_DNA"/>
</dbReference>
<name>A0A0G4HK89_9ALVE</name>
<feature type="compositionally biased region" description="Gly residues" evidence="1">
    <location>
        <begin position="266"/>
        <end position="276"/>
    </location>
</feature>
<feature type="compositionally biased region" description="Low complexity" evidence="1">
    <location>
        <begin position="524"/>
        <end position="543"/>
    </location>
</feature>
<feature type="compositionally biased region" description="Low complexity" evidence="1">
    <location>
        <begin position="791"/>
        <end position="809"/>
    </location>
</feature>
<accession>A0A0G4HK89</accession>
<feature type="compositionally biased region" description="Polar residues" evidence="1">
    <location>
        <begin position="500"/>
        <end position="517"/>
    </location>
</feature>
<feature type="region of interest" description="Disordered" evidence="1">
    <location>
        <begin position="965"/>
        <end position="1008"/>
    </location>
</feature>
<feature type="region of interest" description="Disordered" evidence="1">
    <location>
        <begin position="1"/>
        <end position="33"/>
    </location>
</feature>
<feature type="region of interest" description="Disordered" evidence="1">
    <location>
        <begin position="114"/>
        <end position="951"/>
    </location>
</feature>
<feature type="compositionally biased region" description="Gly residues" evidence="1">
    <location>
        <begin position="544"/>
        <end position="558"/>
    </location>
</feature>
<feature type="compositionally biased region" description="Low complexity" evidence="1">
    <location>
        <begin position="637"/>
        <end position="649"/>
    </location>
</feature>
<sequence length="1082" mass="108050">MHDKGTGGISREGSANGLAASHGPARGGGRNNLKSVPMLEEIVRDAKRLDGLVKKLEGLPPPPLPVRERFLLSSFPLHFNYVYREVGADDDTHSARGGKEMSPSPRQLVEEELKKRKSGLGGSGSVPSGGTEGGRATGFQDSPLTASGIATTGRESPKFGGAPAVPSPDAASGAGEWPGADGSGETDAVSPGAGSASLLCTFSLSQQNEGPADGEKKAQGSGGIGGVVVEKVPSFGDGGDEEGDGVDERPNGDGVPFPSSAWPSGNGAGGFGGAGQGVFKHGEEETPVARFGASGGVSADGPPAFMPPSAPMSRQGTSDFLAEALASGGTISSSPPVGAPIVPPVRLQQGGTLRGGGSVVGAPAQKEKEKSDTPLVTPRGPPELLPKEKSAAGDAATEKVQGPGRPRQRPEVQPPTRSHPPRSSQKQPPHPRGSNPPPRVPRPPHSTSASAAIQTTATRQNHHLTQTVPRQQHKDRRERDRPRNATTAAAENSHHAGPGSPTSLSASLSHKSFIQSTAGGGGKFQQQGTKNSGSAQSQQQSSGGTRGAGGERTAGSGWGSRIRTGSLPATAVRMRNANAGENQRGGIARERDRTERTKAKGRETSTGRPEPTRGGATSGGSGEGLTQPRRATGTFPASGSGTALGNSNASGGGTAGLSGSGRPPLRSRGSRASRSSRASCPPPPVSARRQTSTATVGGEDDRLVGGDAQSSSAKESRAKAAGRGNSKDCLQNKDKGGKGREEGNAGAPVPLLTTAVSFSESAGVSVGPLAESHPQHQSAVTTFSRRPPTPDFASPDPDDSPPSIAPISSGVGGQMRRGLTEEDRTPASFEPPGASRPSGGGLMWSTSSAPVVPTAPFPSPNGTQQAHPVALSYPPPPSASTGQGTGGMGQRPSDRSGWKLWRAASGGSTESINAAQPGPAPAPAGSPVPCQALPGPPRSSPGSVTVSMPISAPSPFHASHFHMQAAAGQSAGGGGGGANGGGPPQFGSYASGAVQGGQAGGPSGSPPLAQTAAAVSLAGVGTGQATGSRMAVSGGGGFQGGLGVVSFHQQQQPQDDEGVSAGPLPSAATEGASHLSFGPPPR</sequence>
<dbReference type="AlphaFoldDB" id="A0A0G4HK89"/>
<feature type="compositionally biased region" description="Gly residues" evidence="1">
    <location>
        <begin position="1"/>
        <end position="10"/>
    </location>
</feature>
<feature type="compositionally biased region" description="Low complexity" evidence="1">
    <location>
        <begin position="660"/>
        <end position="679"/>
    </location>
</feature>
<organism evidence="2">
    <name type="scientific">Chromera velia CCMP2878</name>
    <dbReference type="NCBI Taxonomy" id="1169474"/>
    <lineage>
        <taxon>Eukaryota</taxon>
        <taxon>Sar</taxon>
        <taxon>Alveolata</taxon>
        <taxon>Colpodellida</taxon>
        <taxon>Chromeraceae</taxon>
        <taxon>Chromera</taxon>
    </lineage>
</organism>
<evidence type="ECO:0000313" key="2">
    <source>
        <dbReference type="EMBL" id="CEM44612.1"/>
    </source>
</evidence>
<feature type="compositionally biased region" description="Low complexity" evidence="1">
    <location>
        <begin position="446"/>
        <end position="458"/>
    </location>
</feature>
<feature type="compositionally biased region" description="Gly residues" evidence="1">
    <location>
        <begin position="1033"/>
        <end position="1043"/>
    </location>
</feature>
<feature type="compositionally biased region" description="Gly residues" evidence="1">
    <location>
        <begin position="650"/>
        <end position="659"/>
    </location>
</feature>
<protein>
    <submittedName>
        <fullName evidence="2">Uncharacterized protein</fullName>
    </submittedName>
</protein>
<feature type="compositionally biased region" description="Polar residues" evidence="1">
    <location>
        <begin position="198"/>
        <end position="209"/>
    </location>
</feature>
<feature type="compositionally biased region" description="Polar residues" evidence="1">
    <location>
        <begin position="139"/>
        <end position="154"/>
    </location>
</feature>
<feature type="compositionally biased region" description="Polar residues" evidence="1">
    <location>
        <begin position="775"/>
        <end position="784"/>
    </location>
</feature>
<feature type="compositionally biased region" description="Gly residues" evidence="1">
    <location>
        <begin position="970"/>
        <end position="984"/>
    </location>
</feature>
<proteinExistence type="predicted"/>
<feature type="compositionally biased region" description="Gly residues" evidence="1">
    <location>
        <begin position="994"/>
        <end position="1003"/>
    </location>
</feature>